<dbReference type="RefSeq" id="WP_201957417.1">
    <property type="nucleotide sequence ID" value="NZ_JAERRJ010000019.1"/>
</dbReference>
<dbReference type="GO" id="GO:0006508">
    <property type="term" value="P:proteolysis"/>
    <property type="evidence" value="ECO:0007669"/>
    <property type="project" value="UniProtKB-KW"/>
</dbReference>
<dbReference type="EMBL" id="JAERRJ010000019">
    <property type="protein sequence ID" value="MBL1079782.1"/>
    <property type="molecule type" value="Genomic_DNA"/>
</dbReference>
<evidence type="ECO:0000256" key="8">
    <source>
        <dbReference type="ARBA" id="ARBA00022989"/>
    </source>
</evidence>
<gene>
    <name evidence="14" type="primary">mycP</name>
    <name evidence="14" type="ORF">JK358_35810</name>
</gene>
<keyword evidence="5 11" id="KW-0812">Transmembrane</keyword>
<evidence type="ECO:0000256" key="1">
    <source>
        <dbReference type="ARBA" id="ARBA00004162"/>
    </source>
</evidence>
<dbReference type="InterPro" id="IPR015500">
    <property type="entry name" value="Peptidase_S8_subtilisin-rel"/>
</dbReference>
<dbReference type="PROSITE" id="PS00137">
    <property type="entry name" value="SUBTILASE_HIS"/>
    <property type="match status" value="1"/>
</dbReference>
<feature type="active site" description="Charge relay system" evidence="10">
    <location>
        <position position="335"/>
    </location>
</feature>
<evidence type="ECO:0000256" key="5">
    <source>
        <dbReference type="ARBA" id="ARBA00022692"/>
    </source>
</evidence>
<keyword evidence="8 11" id="KW-1133">Transmembrane helix</keyword>
<dbReference type="PROSITE" id="PS51892">
    <property type="entry name" value="SUBTILASE"/>
    <property type="match status" value="1"/>
</dbReference>
<comment type="similarity">
    <text evidence="2 10">Belongs to the peptidase S8 family.</text>
</comment>
<keyword evidence="15" id="KW-1185">Reference proteome</keyword>
<feature type="chain" id="PRO_5045716392" evidence="12">
    <location>
        <begin position="28"/>
        <end position="449"/>
    </location>
</feature>
<proteinExistence type="inferred from homology"/>
<keyword evidence="7 10" id="KW-0720">Serine protease</keyword>
<reference evidence="14 15" key="1">
    <citation type="submission" date="2021-01" db="EMBL/GenBank/DDBJ databases">
        <title>WGS of actinomycetes isolated from Thailand.</title>
        <authorList>
            <person name="Thawai C."/>
        </authorList>
    </citation>
    <scope>NUCLEOTIDE SEQUENCE [LARGE SCALE GENOMIC DNA]</scope>
    <source>
        <strain evidence="14 15">LPG 2</strain>
    </source>
</reference>
<organism evidence="14 15">
    <name type="scientific">Nocardia acididurans</name>
    <dbReference type="NCBI Taxonomy" id="2802282"/>
    <lineage>
        <taxon>Bacteria</taxon>
        <taxon>Bacillati</taxon>
        <taxon>Actinomycetota</taxon>
        <taxon>Actinomycetes</taxon>
        <taxon>Mycobacteriales</taxon>
        <taxon>Nocardiaceae</taxon>
        <taxon>Nocardia</taxon>
    </lineage>
</organism>
<dbReference type="InterPro" id="IPR050131">
    <property type="entry name" value="Peptidase_S8_subtilisin-like"/>
</dbReference>
<dbReference type="GO" id="GO:0008233">
    <property type="term" value="F:peptidase activity"/>
    <property type="evidence" value="ECO:0007669"/>
    <property type="project" value="UniProtKB-KW"/>
</dbReference>
<evidence type="ECO:0000256" key="10">
    <source>
        <dbReference type="PROSITE-ProRule" id="PRU01240"/>
    </source>
</evidence>
<keyword evidence="4 10" id="KW-0645">Protease</keyword>
<protein>
    <submittedName>
        <fullName evidence="14">Type VII secretion-associated serine protease mycosin</fullName>
    </submittedName>
</protein>
<evidence type="ECO:0000256" key="3">
    <source>
        <dbReference type="ARBA" id="ARBA00022475"/>
    </source>
</evidence>
<keyword evidence="6 10" id="KW-0378">Hydrolase</keyword>
<feature type="active site" description="Charge relay system" evidence="10">
    <location>
        <position position="94"/>
    </location>
</feature>
<dbReference type="Pfam" id="PF00082">
    <property type="entry name" value="Peptidase_S8"/>
    <property type="match status" value="1"/>
</dbReference>
<evidence type="ECO:0000313" key="15">
    <source>
        <dbReference type="Proteomes" id="UP000602198"/>
    </source>
</evidence>
<dbReference type="Gene3D" id="3.40.50.200">
    <property type="entry name" value="Peptidase S8/S53 domain"/>
    <property type="match status" value="1"/>
</dbReference>
<evidence type="ECO:0000256" key="2">
    <source>
        <dbReference type="ARBA" id="ARBA00011073"/>
    </source>
</evidence>
<feature type="transmembrane region" description="Helical" evidence="11">
    <location>
        <begin position="424"/>
        <end position="445"/>
    </location>
</feature>
<dbReference type="PRINTS" id="PR00723">
    <property type="entry name" value="SUBTILISIN"/>
</dbReference>
<keyword evidence="3" id="KW-1003">Cell membrane</keyword>
<dbReference type="InterPro" id="IPR023834">
    <property type="entry name" value="T7SS_pept_S8A_mycosin"/>
</dbReference>
<dbReference type="Proteomes" id="UP000602198">
    <property type="component" value="Unassembled WGS sequence"/>
</dbReference>
<dbReference type="NCBIfam" id="TIGR03921">
    <property type="entry name" value="T7SS_mycosin"/>
    <property type="match status" value="1"/>
</dbReference>
<evidence type="ECO:0000259" key="13">
    <source>
        <dbReference type="Pfam" id="PF00082"/>
    </source>
</evidence>
<dbReference type="InterPro" id="IPR036852">
    <property type="entry name" value="Peptidase_S8/S53_dom_sf"/>
</dbReference>
<name>A0ABS1MGI7_9NOCA</name>
<evidence type="ECO:0000313" key="14">
    <source>
        <dbReference type="EMBL" id="MBL1079782.1"/>
    </source>
</evidence>
<keyword evidence="12" id="KW-0732">Signal</keyword>
<evidence type="ECO:0000256" key="6">
    <source>
        <dbReference type="ARBA" id="ARBA00022801"/>
    </source>
</evidence>
<dbReference type="PANTHER" id="PTHR43806:SF11">
    <property type="entry name" value="CEREVISIN-RELATED"/>
    <property type="match status" value="1"/>
</dbReference>
<dbReference type="InterPro" id="IPR022398">
    <property type="entry name" value="Peptidase_S8_His-AS"/>
</dbReference>
<comment type="subcellular location">
    <subcellularLocation>
        <location evidence="1">Cell membrane</location>
        <topology evidence="1">Single-pass membrane protein</topology>
    </subcellularLocation>
</comment>
<comment type="caution">
    <text evidence="14">The sequence shown here is derived from an EMBL/GenBank/DDBJ whole genome shotgun (WGS) entry which is preliminary data.</text>
</comment>
<feature type="signal peptide" evidence="12">
    <location>
        <begin position="1"/>
        <end position="27"/>
    </location>
</feature>
<evidence type="ECO:0000256" key="12">
    <source>
        <dbReference type="SAM" id="SignalP"/>
    </source>
</evidence>
<evidence type="ECO:0000256" key="9">
    <source>
        <dbReference type="ARBA" id="ARBA00023136"/>
    </source>
</evidence>
<dbReference type="PANTHER" id="PTHR43806">
    <property type="entry name" value="PEPTIDASE S8"/>
    <property type="match status" value="1"/>
</dbReference>
<dbReference type="SUPFAM" id="SSF52743">
    <property type="entry name" value="Subtilisin-like"/>
    <property type="match status" value="1"/>
</dbReference>
<feature type="active site" description="Charge relay system" evidence="10">
    <location>
        <position position="126"/>
    </location>
</feature>
<feature type="domain" description="Peptidase S8/S53" evidence="13">
    <location>
        <begin position="85"/>
        <end position="382"/>
    </location>
</feature>
<accession>A0ABS1MGI7</accession>
<keyword evidence="9 11" id="KW-0472">Membrane</keyword>
<evidence type="ECO:0000256" key="7">
    <source>
        <dbReference type="ARBA" id="ARBA00022825"/>
    </source>
</evidence>
<evidence type="ECO:0000256" key="4">
    <source>
        <dbReference type="ARBA" id="ARBA00022670"/>
    </source>
</evidence>
<dbReference type="InterPro" id="IPR000209">
    <property type="entry name" value="Peptidase_S8/S53_dom"/>
</dbReference>
<evidence type="ECO:0000256" key="11">
    <source>
        <dbReference type="SAM" id="Phobius"/>
    </source>
</evidence>
<sequence length="449" mass="44454">MGSATAASVLVCALLFGLTIAPATAIAPPEVLTGPAPTDATGPEFPMRQDKGCLATGVLPDSDLSRVPPPELTLDLPAARALTRGAGVTVAVLDTGISAQPRLPTLSAGGDFVLPDGDGLFDCDAHGTLIAGIIAAAADPGDPFLGVAPDAQLLSIRLRSGAFTVERPGSTDRAEQIALDLRTLARAITRAANSGAHVILVPLPVCVPAQLGVDQAMLSAAIGYATFERGALIIAGAGTAEGECAQNPAPDPVSTTDPRNWRDVATISAPGWFTSAVLTVAATTAAGTPLSDTLTGPWISLAAPGAGIESLGPGGGGLINGVGAPGSLGAVGGPSFAAAYVAGVAALLRSRYPAESPAQITQRLIATAHAPAPGTDNTVGAGVIDPLAALSARTPPADAGSALQPAQFALPAPARARDTRPVTATALVVGLSLLAAVCTATAGSLRRRR</sequence>